<protein>
    <submittedName>
        <fullName evidence="4">VCBS repeat-containing protein</fullName>
    </submittedName>
</protein>
<feature type="signal peptide" evidence="2">
    <location>
        <begin position="1"/>
        <end position="29"/>
    </location>
</feature>
<dbReference type="Pfam" id="PF17892">
    <property type="entry name" value="Cadherin_5"/>
    <property type="match status" value="1"/>
</dbReference>
<dbReference type="PANTHER" id="PTHR46580:SF4">
    <property type="entry name" value="ATP_GTP-BINDING PROTEIN"/>
    <property type="match status" value="1"/>
</dbReference>
<dbReference type="Gene3D" id="2.60.40.3440">
    <property type="match status" value="1"/>
</dbReference>
<dbReference type="Proteomes" id="UP000600139">
    <property type="component" value="Unassembled WGS sequence"/>
</dbReference>
<proteinExistence type="predicted"/>
<dbReference type="InterPro" id="IPR013517">
    <property type="entry name" value="FG-GAP"/>
</dbReference>
<evidence type="ECO:0000256" key="1">
    <source>
        <dbReference type="ARBA" id="ARBA00022729"/>
    </source>
</evidence>
<name>A0A934QZM5_9BACT</name>
<accession>A0A934QZM5</accession>
<keyword evidence="5" id="KW-1185">Reference proteome</keyword>
<dbReference type="EMBL" id="JAENIK010000001">
    <property type="protein sequence ID" value="MBK1814004.1"/>
    <property type="molecule type" value="Genomic_DNA"/>
</dbReference>
<dbReference type="AlphaFoldDB" id="A0A934QZM5"/>
<feature type="domain" description="Cadherin-like" evidence="3">
    <location>
        <begin position="241"/>
        <end position="334"/>
    </location>
</feature>
<dbReference type="InterPro" id="IPR041690">
    <property type="entry name" value="Cadherin_5"/>
</dbReference>
<evidence type="ECO:0000313" key="4">
    <source>
        <dbReference type="EMBL" id="MBK1814004.1"/>
    </source>
</evidence>
<dbReference type="PANTHER" id="PTHR46580">
    <property type="entry name" value="SENSOR KINASE-RELATED"/>
    <property type="match status" value="1"/>
</dbReference>
<dbReference type="InterPro" id="IPR028994">
    <property type="entry name" value="Integrin_alpha_N"/>
</dbReference>
<dbReference type="CDD" id="cd00146">
    <property type="entry name" value="PKD"/>
    <property type="match status" value="1"/>
</dbReference>
<organism evidence="4 5">
    <name type="scientific">Luteolibacter yonseiensis</name>
    <dbReference type="NCBI Taxonomy" id="1144680"/>
    <lineage>
        <taxon>Bacteria</taxon>
        <taxon>Pseudomonadati</taxon>
        <taxon>Verrucomicrobiota</taxon>
        <taxon>Verrucomicrobiia</taxon>
        <taxon>Verrucomicrobiales</taxon>
        <taxon>Verrucomicrobiaceae</taxon>
        <taxon>Luteolibacter</taxon>
    </lineage>
</organism>
<evidence type="ECO:0000256" key="2">
    <source>
        <dbReference type="SAM" id="SignalP"/>
    </source>
</evidence>
<reference evidence="4" key="1">
    <citation type="submission" date="2021-01" db="EMBL/GenBank/DDBJ databases">
        <title>Modified the classification status of verrucomicrobia.</title>
        <authorList>
            <person name="Feng X."/>
        </authorList>
    </citation>
    <scope>NUCLEOTIDE SEQUENCE</scope>
    <source>
        <strain evidence="4">JCM 18052</strain>
    </source>
</reference>
<dbReference type="Pfam" id="PF13517">
    <property type="entry name" value="FG-GAP_3"/>
    <property type="match status" value="1"/>
</dbReference>
<dbReference type="Pfam" id="PF17957">
    <property type="entry name" value="Big_7"/>
    <property type="match status" value="1"/>
</dbReference>
<evidence type="ECO:0000313" key="5">
    <source>
        <dbReference type="Proteomes" id="UP000600139"/>
    </source>
</evidence>
<sequence>MKFPPPPLHLLRLLLALSGMPAAVPTAGAATVNVGELKKSGEQSGVVPIEFRSSGDVAALQMDVLFNTAAYTAGAATPGTMGNTFRVDSHLVEPGRLRVVVGAAANTAFTDSVVFHVPLTATGGFTSYFPVALANITLSSPQSAAVAARVAPGVRFTQLADGASLNGKKGIVISSDALAASGNITKVTYYAGDAELFSSGTAPFTYTWKPAAGGTYQMRAVATDSAGGTTTKTIQINVFLNSPPVTTPGTYVVTQNQKAAFPFSTLLSQASDPDRNPLVISEFDDHSASGGVLDISGNTITYMPKANFAGKDSFTFAVSDQMDGQADALVNLLVTRPLQTDLNADKQADIVLVSQNKKSTSVLTLGNGVLKKNVAGPTLPAGFVLAAVDDFNKDNKPDFLTVHPSSNKTQFILLDGTKKKSTKAGPTITAGFAVAAADDFNVDGTADLLLYNAKTRKTAIWYLNNQAKSSAKNGPTLPAGWQIAGTDDFNNDGRPDLCLTNTAKTKVVVWYMNNQVVTAKSSQISVSAGFQMAGLADFSSDAKPDLLLYNTKTRKTAIWRMNDMKILKKTDGPLIPSGYAITAPK</sequence>
<feature type="chain" id="PRO_5037438719" evidence="2">
    <location>
        <begin position="30"/>
        <end position="585"/>
    </location>
</feature>
<dbReference type="Gene3D" id="2.60.40.10">
    <property type="entry name" value="Immunoglobulins"/>
    <property type="match status" value="1"/>
</dbReference>
<gene>
    <name evidence="4" type="ORF">JIN84_00085</name>
</gene>
<dbReference type="SUPFAM" id="SSF69318">
    <property type="entry name" value="Integrin alpha N-terminal domain"/>
    <property type="match status" value="1"/>
</dbReference>
<keyword evidence="1 2" id="KW-0732">Signal</keyword>
<dbReference type="RefSeq" id="WP_200348970.1">
    <property type="nucleotide sequence ID" value="NZ_BAABHZ010000005.1"/>
</dbReference>
<dbReference type="Gene3D" id="2.130.10.130">
    <property type="entry name" value="Integrin alpha, N-terminal"/>
    <property type="match status" value="1"/>
</dbReference>
<evidence type="ECO:0000259" key="3">
    <source>
        <dbReference type="Pfam" id="PF17892"/>
    </source>
</evidence>
<comment type="caution">
    <text evidence="4">The sequence shown here is derived from an EMBL/GenBank/DDBJ whole genome shotgun (WGS) entry which is preliminary data.</text>
</comment>
<dbReference type="InterPro" id="IPR013783">
    <property type="entry name" value="Ig-like_fold"/>
</dbReference>